<dbReference type="Pfam" id="PF00400">
    <property type="entry name" value="WD40"/>
    <property type="match status" value="3"/>
</dbReference>
<dbReference type="InterPro" id="IPR001680">
    <property type="entry name" value="WD40_rpt"/>
</dbReference>
<dbReference type="Gene3D" id="2.130.10.10">
    <property type="entry name" value="YVTN repeat-like/Quinoprotein amine dehydrogenase"/>
    <property type="match status" value="3"/>
</dbReference>
<dbReference type="AlphaFoldDB" id="A0A445KX88"/>
<dbReference type="SMART" id="SM00320">
    <property type="entry name" value="WD40"/>
    <property type="match status" value="10"/>
</dbReference>
<reference evidence="6 8" key="1">
    <citation type="submission" date="2018-09" db="EMBL/GenBank/DDBJ databases">
        <title>A high-quality reference genome of wild soybean provides a powerful tool to mine soybean genomes.</title>
        <authorList>
            <person name="Xie M."/>
            <person name="Chung C.Y.L."/>
            <person name="Li M.-W."/>
            <person name="Wong F.-L."/>
            <person name="Chan T.-F."/>
            <person name="Lam H.-M."/>
        </authorList>
    </citation>
    <scope>NUCLEOTIDE SEQUENCE [LARGE SCALE GENOMIC DNA]</scope>
    <source>
        <strain evidence="8">cv. W05</strain>
        <tissue evidence="6">Hypocotyl of etiolated seedlings</tissue>
    </source>
</reference>
<dbReference type="PANTHER" id="PTHR44083">
    <property type="entry name" value="TOPLESS-RELATED PROTEIN 1-RELATED"/>
    <property type="match status" value="1"/>
</dbReference>
<dbReference type="InterPro" id="IPR054080">
    <property type="entry name" value="TPR1-like_2nd"/>
</dbReference>
<accession>A0A445KX88</accession>
<comment type="caution">
    <text evidence="6">The sequence shown here is derived from an EMBL/GenBank/DDBJ whole genome shotgun (WGS) entry which is preliminary data.</text>
</comment>
<feature type="compositionally biased region" description="Acidic residues" evidence="4">
    <location>
        <begin position="218"/>
        <end position="227"/>
    </location>
</feature>
<gene>
    <name evidence="6" type="ORF">D0Y65_008956</name>
</gene>
<proteinExistence type="predicted"/>
<dbReference type="Pfam" id="PF21889">
    <property type="entry name" value="TPR1-like_2nd"/>
    <property type="match status" value="1"/>
</dbReference>
<dbReference type="InterPro" id="IPR048419">
    <property type="entry name" value="Topless_Znf"/>
</dbReference>
<dbReference type="InterPro" id="IPR054532">
    <property type="entry name" value="TPL_SMU1_LisH-like"/>
</dbReference>
<dbReference type="InterPro" id="IPR027728">
    <property type="entry name" value="Topless_fam"/>
</dbReference>
<feature type="repeat" description="WD" evidence="3">
    <location>
        <begin position="859"/>
        <end position="900"/>
    </location>
</feature>
<dbReference type="Pfam" id="PF21359">
    <property type="entry name" value="zf_topless"/>
    <property type="match status" value="1"/>
</dbReference>
<evidence type="ECO:0000256" key="4">
    <source>
        <dbReference type="SAM" id="MobiDB-lite"/>
    </source>
</evidence>
<evidence type="ECO:0000313" key="6">
    <source>
        <dbReference type="EMBL" id="RZC15326.1"/>
    </source>
</evidence>
<evidence type="ECO:0000256" key="2">
    <source>
        <dbReference type="ARBA" id="ARBA00022737"/>
    </source>
</evidence>
<dbReference type="InterPro" id="IPR011044">
    <property type="entry name" value="Quino_amine_DH_bsu"/>
</dbReference>
<feature type="domain" description="CTLH" evidence="5">
    <location>
        <begin position="36"/>
        <end position="94"/>
    </location>
</feature>
<keyword evidence="1 3" id="KW-0853">WD repeat</keyword>
<dbReference type="SMART" id="SM00667">
    <property type="entry name" value="LisH"/>
    <property type="match status" value="1"/>
</dbReference>
<keyword evidence="2" id="KW-0677">Repeat</keyword>
<sequence length="1060" mass="118402">MEKSILNKELVFLILQFLDEEGLKETAHKLERESGIYFDMKYFEDMLLAGKWDDSERYLSGFTRVDDNRHSTKVYFEIRKQKFLEALDMDDRAKALDILIKDLKVFSSGHEELFNEMTQLLIINNIREHASLSTYGDTNSVRKIVADDIKKVIEANPVFHGKLKCPVFKSQRLRYLLNQSLNWQHLLCKDPLPVPGVKTLLEDHVCKPSLNLSSLQSEESDSIENSDSDQHLSNHNSGPSTITDSVPFPATLTNPVHGLSIETTMEDPSVISLKGRQCQTSNEVTSAIANVLPENVVQMLKEDSLPVTMDFHPIGHTLLLVGTNIGSIGLWDVNSGEKLFSENYRIWGIGASSINFKEAQEKDFRVSVKKIKWSPDGSLFGVAFSKHFVQLYSYHHGNDIISQHLQIDAHDGSVNDLAFSSLNKQLLVITCGDDKKIKVWDAVSGVRCYTFEGHDAPVCSICPHVKQHVDFIFSTSTDGKIKAWLYDSLGARVDFDAPGYGYTTLAYSADDNRLFSCGTGKDGEPYLVEWDESEGYIKRTYKGLKKPCFSAIHFDSTQKGLLAAGDGHKVKFWNMDSVELWTSTDVDAELLENPCIRFNKKGTLLAVAAKGNKIKILAIDDILQKQNETHSIHVPNNQHEALKCTQSPILVDAGAGVAGEGIVMNGYQKGLEDGRYNSIEESHNNSKFWNVSEICEPSQCQFLQLPVHPKINKIVRLTYTNAGNGILALTSNGDHLLWKWPRDNLNLDGKATAQVSPHIWQSRSGLQLMSNKLTSSYSGVPVSCFSLSKNDSYLMSTSGGAISLFNMLTFKTVTTIMTPPPMATCLTFYPRDNNILAVGMDNYSIIIYNVRTNKIISKLEGHSKRVTALAFSSSFDLLVSGDINAQIFVWNTNEWKKQKDGSLQIHGQKVPEVLSDTHIQFHLYQRHFLAVRSNYLAMYEAIELKCCNQWVPEVSMAISQATFSFDGQAVYASFVDGAVAIFDTLKLQMRCRINPSAYLSTTPSSSIYPLAIAAHPQKPSQFAVGLTDGRVIVFEPQKTGEDWSKFSLDDEAIKQGCGSE</sequence>
<evidence type="ECO:0000259" key="5">
    <source>
        <dbReference type="PROSITE" id="PS50897"/>
    </source>
</evidence>
<dbReference type="InterPro" id="IPR015943">
    <property type="entry name" value="WD40/YVTN_repeat-like_dom_sf"/>
</dbReference>
<feature type="compositionally biased region" description="Polar residues" evidence="4">
    <location>
        <begin position="231"/>
        <end position="244"/>
    </location>
</feature>
<dbReference type="SUPFAM" id="SSF50969">
    <property type="entry name" value="YVTN repeat-like/Quinoprotein amine dehydrogenase"/>
    <property type="match status" value="2"/>
</dbReference>
<dbReference type="Pfam" id="PF17814">
    <property type="entry name" value="LisH_TPL"/>
    <property type="match status" value="1"/>
</dbReference>
<organism evidence="6 8">
    <name type="scientific">Glycine soja</name>
    <name type="common">Wild soybean</name>
    <dbReference type="NCBI Taxonomy" id="3848"/>
    <lineage>
        <taxon>Eukaryota</taxon>
        <taxon>Viridiplantae</taxon>
        <taxon>Streptophyta</taxon>
        <taxon>Embryophyta</taxon>
        <taxon>Tracheophyta</taxon>
        <taxon>Spermatophyta</taxon>
        <taxon>Magnoliopsida</taxon>
        <taxon>eudicotyledons</taxon>
        <taxon>Gunneridae</taxon>
        <taxon>Pentapetalae</taxon>
        <taxon>rosids</taxon>
        <taxon>fabids</taxon>
        <taxon>Fabales</taxon>
        <taxon>Fabaceae</taxon>
        <taxon>Papilionoideae</taxon>
        <taxon>50 kb inversion clade</taxon>
        <taxon>NPAAA clade</taxon>
        <taxon>indigoferoid/millettioid clade</taxon>
        <taxon>Phaseoleae</taxon>
        <taxon>Glycine</taxon>
        <taxon>Glycine subgen. Soja</taxon>
    </lineage>
</organism>
<dbReference type="PANTHER" id="PTHR44083:SF30">
    <property type="entry name" value="TOPLESS-LIKE PROTEIN"/>
    <property type="match status" value="1"/>
</dbReference>
<dbReference type="PROSITE" id="PS50897">
    <property type="entry name" value="CTLH"/>
    <property type="match status" value="1"/>
</dbReference>
<dbReference type="GO" id="GO:0006355">
    <property type="term" value="P:regulation of DNA-templated transcription"/>
    <property type="evidence" value="ECO:0007669"/>
    <property type="project" value="InterPro"/>
</dbReference>
<keyword evidence="8" id="KW-1185">Reference proteome</keyword>
<dbReference type="SUPFAM" id="SSF50978">
    <property type="entry name" value="WD40 repeat-like"/>
    <property type="match status" value="2"/>
</dbReference>
<dbReference type="Proteomes" id="UP000289340">
    <property type="component" value="Chromosome 4"/>
</dbReference>
<feature type="region of interest" description="Disordered" evidence="4">
    <location>
        <begin position="216"/>
        <end position="247"/>
    </location>
</feature>
<dbReference type="InterPro" id="IPR006595">
    <property type="entry name" value="CTLH_C"/>
</dbReference>
<feature type="repeat" description="WD" evidence="3">
    <location>
        <begin position="407"/>
        <end position="441"/>
    </location>
</feature>
<dbReference type="EMBL" id="QZWG01000004">
    <property type="protein sequence ID" value="RZC15327.1"/>
    <property type="molecule type" value="Genomic_DNA"/>
</dbReference>
<dbReference type="SMART" id="SM00668">
    <property type="entry name" value="CTLH"/>
    <property type="match status" value="1"/>
</dbReference>
<evidence type="ECO:0000256" key="1">
    <source>
        <dbReference type="ARBA" id="ARBA00022574"/>
    </source>
</evidence>
<protein>
    <submittedName>
        <fullName evidence="6">Topless-related protein 1 isoform C</fullName>
    </submittedName>
    <submittedName>
        <fullName evidence="7">Topless-related protein 1 isoform D</fullName>
    </submittedName>
</protein>
<dbReference type="InterPro" id="IPR006594">
    <property type="entry name" value="LisH"/>
</dbReference>
<dbReference type="PROSITE" id="PS50082">
    <property type="entry name" value="WD_REPEATS_2"/>
    <property type="match status" value="2"/>
</dbReference>
<evidence type="ECO:0000313" key="8">
    <source>
        <dbReference type="Proteomes" id="UP000289340"/>
    </source>
</evidence>
<dbReference type="EMBL" id="QZWG01000004">
    <property type="protein sequence ID" value="RZC15326.1"/>
    <property type="molecule type" value="Genomic_DNA"/>
</dbReference>
<dbReference type="InterPro" id="IPR036322">
    <property type="entry name" value="WD40_repeat_dom_sf"/>
</dbReference>
<evidence type="ECO:0000313" key="7">
    <source>
        <dbReference type="EMBL" id="RZC15327.1"/>
    </source>
</evidence>
<evidence type="ECO:0000256" key="3">
    <source>
        <dbReference type="PROSITE-ProRule" id="PRU00221"/>
    </source>
</evidence>
<dbReference type="PROSITE" id="PS50896">
    <property type="entry name" value="LISH"/>
    <property type="match status" value="1"/>
</dbReference>
<dbReference type="PROSITE" id="PS50294">
    <property type="entry name" value="WD_REPEATS_REGION"/>
    <property type="match status" value="2"/>
</dbReference>
<name>A0A445KX88_GLYSO</name>